<protein>
    <recommendedName>
        <fullName evidence="1">Fibronectin type-III domain-containing protein</fullName>
    </recommendedName>
</protein>
<dbReference type="Pfam" id="PF16656">
    <property type="entry name" value="Pur_ac_phosph_N"/>
    <property type="match status" value="2"/>
</dbReference>
<dbReference type="Proteomes" id="UP000177579">
    <property type="component" value="Unassembled WGS sequence"/>
</dbReference>
<sequence>MKKNLIFSILAILVVFGVTMVVPQEVFAKKDLRAGSVIKGKGLSSLYYLGEDGKRYVFPNDKTYFSWFDDFSNVEEIELEDLYEYNLGGNARYKPGKLLIKITTDPKVYAVSADGILHWIKTEKLAKYFYGNNWNKMIDDIPDSFFTNYTIGDPIETEDDFNPDEEEEQVPTISHNRGLKVKEKIQNRIQNALEKRCKYLTNAVNRLQKRAAQWGFEVSSLGDDYISECAQEDTTVTDHKITICHKGQTLSVARAALSGHIKHGDYLGACTNNNNTDNQDDSDETIPVISDISANPQINSAIISWTTNEKADSAVEYAIENISGAGTTTKINDGIKTTSHSIELTGLTAETTYYYIIKSTDEAGNITTSGEYFFTTKTEADITAPEITDIIASTTPETATVTWTTNETATSKLIYSVEPLNTASSSIVNETESVSLTTSHSLSITGLSALTEYFFKVISVDAANNSTESAENSFTTTE</sequence>
<dbReference type="AlphaFoldDB" id="A0A1F5TN20"/>
<proteinExistence type="predicted"/>
<dbReference type="InterPro" id="IPR013783">
    <property type="entry name" value="Ig-like_fold"/>
</dbReference>
<accession>A0A1F5TN20</accession>
<reference evidence="2 3" key="1">
    <citation type="journal article" date="2016" name="Nat. Commun.">
        <title>Thousands of microbial genomes shed light on interconnected biogeochemical processes in an aquifer system.</title>
        <authorList>
            <person name="Anantharaman K."/>
            <person name="Brown C.T."/>
            <person name="Hug L.A."/>
            <person name="Sharon I."/>
            <person name="Castelle C.J."/>
            <person name="Probst A.J."/>
            <person name="Thomas B.C."/>
            <person name="Singh A."/>
            <person name="Wilkins M.J."/>
            <person name="Karaoz U."/>
            <person name="Brodie E.L."/>
            <person name="Williams K.H."/>
            <person name="Hubbard S.S."/>
            <person name="Banfield J.F."/>
        </authorList>
    </citation>
    <scope>NUCLEOTIDE SEQUENCE [LARGE SCALE GENOMIC DNA]</scope>
</reference>
<evidence type="ECO:0000313" key="2">
    <source>
        <dbReference type="EMBL" id="OGF40179.1"/>
    </source>
</evidence>
<organism evidence="2 3">
    <name type="scientific">Candidatus Falkowbacteria bacterium RIFOXYD2_FULL_34_120</name>
    <dbReference type="NCBI Taxonomy" id="1798007"/>
    <lineage>
        <taxon>Bacteria</taxon>
        <taxon>Candidatus Falkowiibacteriota</taxon>
    </lineage>
</organism>
<dbReference type="SUPFAM" id="SSF49265">
    <property type="entry name" value="Fibronectin type III"/>
    <property type="match status" value="1"/>
</dbReference>
<dbReference type="GO" id="GO:0046872">
    <property type="term" value="F:metal ion binding"/>
    <property type="evidence" value="ECO:0007669"/>
    <property type="project" value="InterPro"/>
</dbReference>
<gene>
    <name evidence="2" type="ORF">A2531_06570</name>
</gene>
<dbReference type="GO" id="GO:0003993">
    <property type="term" value="F:acid phosphatase activity"/>
    <property type="evidence" value="ECO:0007669"/>
    <property type="project" value="InterPro"/>
</dbReference>
<dbReference type="SMART" id="SM00060">
    <property type="entry name" value="FN3"/>
    <property type="match status" value="2"/>
</dbReference>
<feature type="domain" description="Fibronectin type-III" evidence="1">
    <location>
        <begin position="384"/>
        <end position="478"/>
    </location>
</feature>
<evidence type="ECO:0000313" key="3">
    <source>
        <dbReference type="Proteomes" id="UP000177579"/>
    </source>
</evidence>
<dbReference type="InterPro" id="IPR003961">
    <property type="entry name" value="FN3_dom"/>
</dbReference>
<dbReference type="InterPro" id="IPR015914">
    <property type="entry name" value="PAPs_N"/>
</dbReference>
<dbReference type="InterPro" id="IPR036116">
    <property type="entry name" value="FN3_sf"/>
</dbReference>
<dbReference type="Gene3D" id="2.60.40.380">
    <property type="entry name" value="Purple acid phosphatase-like, N-terminal"/>
    <property type="match status" value="1"/>
</dbReference>
<comment type="caution">
    <text evidence="2">The sequence shown here is derived from an EMBL/GenBank/DDBJ whole genome shotgun (WGS) entry which is preliminary data.</text>
</comment>
<dbReference type="CDD" id="cd00063">
    <property type="entry name" value="FN3"/>
    <property type="match status" value="1"/>
</dbReference>
<name>A0A1F5TN20_9BACT</name>
<dbReference type="PROSITE" id="PS50853">
    <property type="entry name" value="FN3"/>
    <property type="match status" value="1"/>
</dbReference>
<evidence type="ECO:0000259" key="1">
    <source>
        <dbReference type="PROSITE" id="PS50853"/>
    </source>
</evidence>
<dbReference type="EMBL" id="MFGO01000035">
    <property type="protein sequence ID" value="OGF40179.1"/>
    <property type="molecule type" value="Genomic_DNA"/>
</dbReference>
<dbReference type="Gene3D" id="2.60.40.10">
    <property type="entry name" value="Immunoglobulins"/>
    <property type="match status" value="1"/>
</dbReference>